<dbReference type="GO" id="GO:0006893">
    <property type="term" value="P:Golgi to plasma membrane transport"/>
    <property type="evidence" value="ECO:0007669"/>
    <property type="project" value="TreeGrafter"/>
</dbReference>
<dbReference type="STRING" id="34508.A0A4U8USY0"/>
<dbReference type="GO" id="GO:0051294">
    <property type="term" value="P:establishment of spindle orientation"/>
    <property type="evidence" value="ECO:0007669"/>
    <property type="project" value="TreeGrafter"/>
</dbReference>
<dbReference type="AlphaFoldDB" id="A0A4U8USY0"/>
<dbReference type="InterPro" id="IPR036322">
    <property type="entry name" value="WD40_repeat_dom_sf"/>
</dbReference>
<dbReference type="Gene3D" id="2.130.10.10">
    <property type="entry name" value="YVTN repeat-like/Quinoprotein amine dehydrogenase"/>
    <property type="match status" value="1"/>
</dbReference>
<keyword evidence="3" id="KW-0853">WD repeat</keyword>
<protein>
    <recommendedName>
        <fullName evidence="6">Lethal giant larvae homologue 2 domain-containing protein</fullName>
    </recommendedName>
</protein>
<feature type="domain" description="Lethal giant larvae homologue 2" evidence="6">
    <location>
        <begin position="262"/>
        <end position="361"/>
    </location>
</feature>
<evidence type="ECO:0000256" key="5">
    <source>
        <dbReference type="SAM" id="MobiDB-lite"/>
    </source>
</evidence>
<dbReference type="GO" id="GO:0006887">
    <property type="term" value="P:exocytosis"/>
    <property type="evidence" value="ECO:0007669"/>
    <property type="project" value="UniProtKB-KW"/>
</dbReference>
<dbReference type="GO" id="GO:0005886">
    <property type="term" value="C:plasma membrane"/>
    <property type="evidence" value="ECO:0007669"/>
    <property type="project" value="TreeGrafter"/>
</dbReference>
<keyword evidence="2" id="KW-0268">Exocytosis</keyword>
<dbReference type="GO" id="GO:0005096">
    <property type="term" value="F:GTPase activator activity"/>
    <property type="evidence" value="ECO:0007669"/>
    <property type="project" value="TreeGrafter"/>
</dbReference>
<dbReference type="OrthoDB" id="19944at2759"/>
<dbReference type="GO" id="GO:0008593">
    <property type="term" value="P:regulation of Notch signaling pathway"/>
    <property type="evidence" value="ECO:0007669"/>
    <property type="project" value="TreeGrafter"/>
</dbReference>
<dbReference type="PANTHER" id="PTHR10241">
    <property type="entry name" value="LETHAL 2 GIANT LARVAE PROTEIN"/>
    <property type="match status" value="1"/>
</dbReference>
<organism evidence="7 8">
    <name type="scientific">Steinernema carpocapsae</name>
    <name type="common">Entomopathogenic nematode</name>
    <dbReference type="NCBI Taxonomy" id="34508"/>
    <lineage>
        <taxon>Eukaryota</taxon>
        <taxon>Metazoa</taxon>
        <taxon>Ecdysozoa</taxon>
        <taxon>Nematoda</taxon>
        <taxon>Chromadorea</taxon>
        <taxon>Rhabditida</taxon>
        <taxon>Tylenchina</taxon>
        <taxon>Panagrolaimomorpha</taxon>
        <taxon>Strongyloidoidea</taxon>
        <taxon>Steinernematidae</taxon>
        <taxon>Steinernema</taxon>
    </lineage>
</organism>
<sequence length="939" mass="104359">MLRFLRSHISPHQLTNENIAEFIDFSKNGRHGFPSGVSCFAVDDQLSILAIGTTTGELRLYGEENVELCGSLPEHKAITRIYFVPGQAELIAVSNGSDALAADHLFYKFEIVGQTLKRTDAPVHNCLKRITCFEMMDTDGITNLLLGTVTGNVFALSPKTLELDEWVIFDNTELKNVSALKEEDKSITDIFVDKLDSQKISLVFNAAVIVSYNLQQDTVLFLFQAQQHISKVFFENDFVYCAYGDGSYEKWNMKSGKSVESRMPFGPYPCTAIEKLLVISDSTISNEIIIFSGGMPNASYGDRFTVSLISAERTVVFDFGSEVVDFLVVRDTLGQNVTPTALLVLCKEELVAIDLLDPKWRPFALPYLFPLHYAPITCLSVVDDVPEHVRNNLEEYGLKCSGQTTSRKWPIKFTFLNTTESKGRPSGTQVYLTGHEDGSVNVWAGDQQSFRRIISFNCSTLFEGYEGEQEGQLDPTASIDAAFVSDTSASDPDLTAAHDWPPFRKIGLYDMFCDDPKLSVTALCFDPKTGNIAVGGQAGQAAVFRLTSEAQIHSCVRVVFVDLVEIANEKVAGALTARSSSFIYRRGYQPVPISEDEQTLSVIVQLKPALPITAICHSQVLGKDCLTLGNEQGFAVVDVTSADILHKKFLASQTEQTAVTDPSRMSRFKSMKKSIRKSFRRKKKATQDIEAATQNEPEPEEYRPVERKIVGRSEISNAREIKVIPPSLVRVARFHKACVLSSTEPSDSLWIGTYGGIVFLFSFASLENAQLKCYLIKELKLKHGAPIIGIDGCDFHHTSRGEDSVVHRMIITTEEQIRSFSLPSLKAAKFKYKLAAIEGSRIRRTAIVRLRSLHSEHLESFFVITTNRGEFFFFFFSTTSPKQHFKVTYLKPTDIAEIISTVVSAKGDVMYALPGASQLQRASLSAHVKRSKAEKLGNP</sequence>
<proteinExistence type="inferred from homology"/>
<dbReference type="Proteomes" id="UP000298663">
    <property type="component" value="Unassembled WGS sequence"/>
</dbReference>
<reference evidence="7 8" key="1">
    <citation type="journal article" date="2015" name="Genome Biol.">
        <title>Comparative genomics of Steinernema reveals deeply conserved gene regulatory networks.</title>
        <authorList>
            <person name="Dillman A.R."/>
            <person name="Macchietto M."/>
            <person name="Porter C.F."/>
            <person name="Rogers A."/>
            <person name="Williams B."/>
            <person name="Antoshechkin I."/>
            <person name="Lee M.M."/>
            <person name="Goodwin Z."/>
            <person name="Lu X."/>
            <person name="Lewis E.E."/>
            <person name="Goodrich-Blair H."/>
            <person name="Stock S.P."/>
            <person name="Adams B.J."/>
            <person name="Sternberg P.W."/>
            <person name="Mortazavi A."/>
        </authorList>
    </citation>
    <scope>NUCLEOTIDE SEQUENCE [LARGE SCALE GENOMIC DNA]</scope>
    <source>
        <strain evidence="7 8">ALL</strain>
    </source>
</reference>
<dbReference type="SUPFAM" id="SSF50978">
    <property type="entry name" value="WD40 repeat-like"/>
    <property type="match status" value="1"/>
</dbReference>
<dbReference type="EMBL" id="AZBU02000001">
    <property type="protein sequence ID" value="TMS36392.1"/>
    <property type="molecule type" value="Genomic_DNA"/>
</dbReference>
<evidence type="ECO:0000256" key="1">
    <source>
        <dbReference type="ARBA" id="ARBA00008070"/>
    </source>
</evidence>
<evidence type="ECO:0000259" key="6">
    <source>
        <dbReference type="Pfam" id="PF08366"/>
    </source>
</evidence>
<comment type="caution">
    <text evidence="7">The sequence shown here is derived from an EMBL/GenBank/DDBJ whole genome shotgun (WGS) entry which is preliminary data.</text>
</comment>
<dbReference type="PRINTS" id="PR00962">
    <property type="entry name" value="LETHAL2GIANT"/>
</dbReference>
<evidence type="ECO:0000313" key="7">
    <source>
        <dbReference type="EMBL" id="TMS36392.1"/>
    </source>
</evidence>
<keyword evidence="4" id="KW-0677">Repeat</keyword>
<dbReference type="InterPro" id="IPR000664">
    <property type="entry name" value="Lethal2_giant"/>
</dbReference>
<evidence type="ECO:0000256" key="2">
    <source>
        <dbReference type="ARBA" id="ARBA00022483"/>
    </source>
</evidence>
<feature type="region of interest" description="Disordered" evidence="5">
    <location>
        <begin position="681"/>
        <end position="703"/>
    </location>
</feature>
<comment type="similarity">
    <text evidence="1">Belongs to the WD repeat L(2)GL family.</text>
</comment>
<gene>
    <name evidence="7" type="ORF">L596_003567</name>
</gene>
<dbReference type="GO" id="GO:0030864">
    <property type="term" value="C:cortical actin cytoskeleton"/>
    <property type="evidence" value="ECO:0007669"/>
    <property type="project" value="TreeGrafter"/>
</dbReference>
<dbReference type="PANTHER" id="PTHR10241:SF29">
    <property type="entry name" value="LETHAL(2) GIANT LARVAE PROTEIN"/>
    <property type="match status" value="1"/>
</dbReference>
<dbReference type="Pfam" id="PF08366">
    <property type="entry name" value="LLGL"/>
    <property type="match status" value="1"/>
</dbReference>
<dbReference type="GO" id="GO:0030866">
    <property type="term" value="P:cortical actin cytoskeleton organization"/>
    <property type="evidence" value="ECO:0007669"/>
    <property type="project" value="TreeGrafter"/>
</dbReference>
<name>A0A4U8USY0_STECR</name>
<keyword evidence="8" id="KW-1185">Reference proteome</keyword>
<dbReference type="InterPro" id="IPR013577">
    <property type="entry name" value="LLGL2"/>
</dbReference>
<accession>A0A4U8USY0</accession>
<evidence type="ECO:0000256" key="4">
    <source>
        <dbReference type="ARBA" id="ARBA00022737"/>
    </source>
</evidence>
<evidence type="ECO:0000313" key="8">
    <source>
        <dbReference type="Proteomes" id="UP000298663"/>
    </source>
</evidence>
<dbReference type="GO" id="GO:0032878">
    <property type="term" value="P:regulation of establishment or maintenance of cell polarity"/>
    <property type="evidence" value="ECO:0007669"/>
    <property type="project" value="TreeGrafter"/>
</dbReference>
<dbReference type="GO" id="GO:0019905">
    <property type="term" value="F:syntaxin binding"/>
    <property type="evidence" value="ECO:0007669"/>
    <property type="project" value="TreeGrafter"/>
</dbReference>
<dbReference type="GO" id="GO:0045159">
    <property type="term" value="F:myosin II binding"/>
    <property type="evidence" value="ECO:0007669"/>
    <property type="project" value="TreeGrafter"/>
</dbReference>
<reference evidence="7 8" key="2">
    <citation type="journal article" date="2019" name="G3 (Bethesda)">
        <title>Hybrid Assembly of the Genome of the Entomopathogenic Nematode Steinernema carpocapsae Identifies the X-Chromosome.</title>
        <authorList>
            <person name="Serra L."/>
            <person name="Macchietto M."/>
            <person name="Macias-Munoz A."/>
            <person name="McGill C.J."/>
            <person name="Rodriguez I.M."/>
            <person name="Rodriguez B."/>
            <person name="Murad R."/>
            <person name="Mortazavi A."/>
        </authorList>
    </citation>
    <scope>NUCLEOTIDE SEQUENCE [LARGE SCALE GENOMIC DNA]</scope>
    <source>
        <strain evidence="7 8">ALL</strain>
    </source>
</reference>
<evidence type="ECO:0000256" key="3">
    <source>
        <dbReference type="ARBA" id="ARBA00022574"/>
    </source>
</evidence>
<dbReference type="InterPro" id="IPR015943">
    <property type="entry name" value="WD40/YVTN_repeat-like_dom_sf"/>
</dbReference>